<dbReference type="EMBL" id="LT907975">
    <property type="protein sequence ID" value="SOB60639.1"/>
    <property type="molecule type" value="Genomic_DNA"/>
</dbReference>
<reference evidence="2" key="1">
    <citation type="submission" date="2017-09" db="EMBL/GenBank/DDBJ databases">
        <authorList>
            <person name="Regsiter A."/>
            <person name="William W."/>
        </authorList>
    </citation>
    <scope>NUCLEOTIDE SEQUENCE [LARGE SCALE GENOMIC DNA]</scope>
    <source>
        <strain evidence="2">500-1</strain>
    </source>
</reference>
<name>A0A2C8FF02_9BACT</name>
<evidence type="ECO:0000313" key="1">
    <source>
        <dbReference type="EMBL" id="SOB60639.1"/>
    </source>
</evidence>
<evidence type="ECO:0000313" key="2">
    <source>
        <dbReference type="Proteomes" id="UP000219215"/>
    </source>
</evidence>
<sequence length="137" mass="15392">MGVDFDACGLNRACLNYPLAYRYLFSFHADEVRQWVPNGSHVEVWSHHKYPSVNHVKLPIRVSGGGSAVPAIYAALLKWGYHKIVLAGVPLSGPYKDLFFPSFQRLYRELSPAVRSLSGNTLDLFGPPTKEWLNDIC</sequence>
<keyword evidence="2" id="KW-1185">Reference proteome</keyword>
<organism evidence="1 2">
    <name type="scientific">Pseudodesulfovibrio profundus</name>
    <dbReference type="NCBI Taxonomy" id="57320"/>
    <lineage>
        <taxon>Bacteria</taxon>
        <taxon>Pseudomonadati</taxon>
        <taxon>Thermodesulfobacteriota</taxon>
        <taxon>Desulfovibrionia</taxon>
        <taxon>Desulfovibrionales</taxon>
        <taxon>Desulfovibrionaceae</taxon>
    </lineage>
</organism>
<dbReference type="KEGG" id="pprf:DPRO_3723"/>
<dbReference type="AlphaFoldDB" id="A0A2C8FF02"/>
<proteinExistence type="predicted"/>
<dbReference type="Proteomes" id="UP000219215">
    <property type="component" value="Chromosome DPRO"/>
</dbReference>
<protein>
    <submittedName>
        <fullName evidence="1">Uncharacterized protein</fullName>
    </submittedName>
</protein>
<accession>A0A2C8FF02</accession>
<gene>
    <name evidence="1" type="ORF">DPRO_3723</name>
</gene>